<feature type="domain" description="Helicase ATP-binding" evidence="13">
    <location>
        <begin position="244"/>
        <end position="509"/>
    </location>
</feature>
<dbReference type="InterPro" id="IPR036397">
    <property type="entry name" value="RNaseH_sf"/>
</dbReference>
<dbReference type="GO" id="GO:0004386">
    <property type="term" value="F:helicase activity"/>
    <property type="evidence" value="ECO:0007669"/>
    <property type="project" value="UniProtKB-KW"/>
</dbReference>
<evidence type="ECO:0000256" key="4">
    <source>
        <dbReference type="ARBA" id="ARBA00022722"/>
    </source>
</evidence>
<name>A0AAD1C787_STRIT</name>
<dbReference type="SMART" id="SM00491">
    <property type="entry name" value="HELICc2"/>
    <property type="match status" value="1"/>
</dbReference>
<dbReference type="GO" id="GO:0045004">
    <property type="term" value="P:DNA replication proofreading"/>
    <property type="evidence" value="ECO:0007669"/>
    <property type="project" value="TreeGrafter"/>
</dbReference>
<evidence type="ECO:0000256" key="7">
    <source>
        <dbReference type="ARBA" id="ARBA00022839"/>
    </source>
</evidence>
<dbReference type="GO" id="GO:0003887">
    <property type="term" value="F:DNA-directed DNA polymerase activity"/>
    <property type="evidence" value="ECO:0007669"/>
    <property type="project" value="UniProtKB-KW"/>
</dbReference>
<protein>
    <recommendedName>
        <fullName evidence="10 11">3'-5' exonuclease DinG</fullName>
        <ecNumber evidence="10 11">3.1.-.-</ecNumber>
    </recommendedName>
</protein>
<evidence type="ECO:0000259" key="12">
    <source>
        <dbReference type="PROSITE" id="PS51192"/>
    </source>
</evidence>
<dbReference type="Proteomes" id="UP000217792">
    <property type="component" value="Chromosome"/>
</dbReference>
<keyword evidence="14" id="KW-0347">Helicase</keyword>
<evidence type="ECO:0000256" key="5">
    <source>
        <dbReference type="ARBA" id="ARBA00022741"/>
    </source>
</evidence>
<keyword evidence="3" id="KW-0235">DNA replication</keyword>
<dbReference type="InterPro" id="IPR012337">
    <property type="entry name" value="RNaseH-like_sf"/>
</dbReference>
<feature type="domain" description="Helicase ATP-binding" evidence="12">
    <location>
        <begin position="266"/>
        <end position="491"/>
    </location>
</feature>
<dbReference type="PANTHER" id="PTHR30231:SF41">
    <property type="entry name" value="DNA POLYMERASE III SUBUNIT EPSILON"/>
    <property type="match status" value="1"/>
</dbReference>
<dbReference type="SUPFAM" id="SSF53098">
    <property type="entry name" value="Ribonuclease H-like"/>
    <property type="match status" value="1"/>
</dbReference>
<evidence type="ECO:0000256" key="9">
    <source>
        <dbReference type="ARBA" id="ARBA00022932"/>
    </source>
</evidence>
<dbReference type="InterPro" id="IPR014001">
    <property type="entry name" value="Helicase_ATP-bd"/>
</dbReference>
<dbReference type="SMART" id="SM00479">
    <property type="entry name" value="EXOIII"/>
    <property type="match status" value="1"/>
</dbReference>
<dbReference type="GO" id="GO:0016818">
    <property type="term" value="F:hydrolase activity, acting on acid anhydrides, in phosphorus-containing anhydrides"/>
    <property type="evidence" value="ECO:0007669"/>
    <property type="project" value="InterPro"/>
</dbReference>
<dbReference type="AlphaFoldDB" id="A0AAD1C787"/>
<dbReference type="SMART" id="SM00487">
    <property type="entry name" value="DEXDc"/>
    <property type="match status" value="1"/>
</dbReference>
<dbReference type="InterPro" id="IPR006310">
    <property type="entry name" value="DinG"/>
</dbReference>
<dbReference type="HAMAP" id="MF_02206">
    <property type="entry name" value="DinG_exonucl"/>
    <property type="match status" value="1"/>
</dbReference>
<dbReference type="GO" id="GO:0008408">
    <property type="term" value="F:3'-5' exonuclease activity"/>
    <property type="evidence" value="ECO:0007669"/>
    <property type="project" value="UniProtKB-UniRule"/>
</dbReference>
<dbReference type="GO" id="GO:0005524">
    <property type="term" value="F:ATP binding"/>
    <property type="evidence" value="ECO:0007669"/>
    <property type="project" value="UniProtKB-UniRule"/>
</dbReference>
<gene>
    <name evidence="10 11 14" type="primary">dinG</name>
    <name evidence="14" type="ORF">SITYG_06690</name>
</gene>
<evidence type="ECO:0000256" key="2">
    <source>
        <dbReference type="ARBA" id="ARBA00022695"/>
    </source>
</evidence>
<dbReference type="InterPro" id="IPR011545">
    <property type="entry name" value="DEAD/DEAH_box_helicase_dom"/>
</dbReference>
<dbReference type="InterPro" id="IPR006054">
    <property type="entry name" value="DnaQ"/>
</dbReference>
<dbReference type="PROSITE" id="PS51192">
    <property type="entry name" value="HELICASE_ATP_BIND_1"/>
    <property type="match status" value="1"/>
</dbReference>
<dbReference type="NCBIfam" id="NF005569">
    <property type="entry name" value="PRK07246.1"/>
    <property type="match status" value="1"/>
</dbReference>
<dbReference type="Pfam" id="PF13307">
    <property type="entry name" value="Helicase_C_2"/>
    <property type="match status" value="1"/>
</dbReference>
<dbReference type="Gene3D" id="3.40.50.300">
    <property type="entry name" value="P-loop containing nucleotide triphosphate hydrolases"/>
    <property type="match status" value="2"/>
</dbReference>
<comment type="function">
    <text evidence="10 11">3'-5' exonuclease.</text>
</comment>
<evidence type="ECO:0000256" key="10">
    <source>
        <dbReference type="HAMAP-Rule" id="MF_02206"/>
    </source>
</evidence>
<dbReference type="PROSITE" id="PS51193">
    <property type="entry name" value="HELICASE_ATP_BIND_2"/>
    <property type="match status" value="1"/>
</dbReference>
<dbReference type="EC" id="3.1.-.-" evidence="10 11"/>
<evidence type="ECO:0000313" key="14">
    <source>
        <dbReference type="EMBL" id="BAW16655.1"/>
    </source>
</evidence>
<keyword evidence="4 10" id="KW-0540">Nuclease</keyword>
<keyword evidence="1" id="KW-0808">Transferase</keyword>
<dbReference type="EMBL" id="AP014880">
    <property type="protein sequence ID" value="BAW16655.1"/>
    <property type="molecule type" value="Genomic_DNA"/>
</dbReference>
<dbReference type="CDD" id="cd06127">
    <property type="entry name" value="DEDDh"/>
    <property type="match status" value="1"/>
</dbReference>
<accession>A0AAD1C787</accession>
<dbReference type="GO" id="GO:0005829">
    <property type="term" value="C:cytosol"/>
    <property type="evidence" value="ECO:0007669"/>
    <property type="project" value="TreeGrafter"/>
</dbReference>
<reference evidence="14 15" key="1">
    <citation type="journal article" date="2017" name="Infect. Immun.">
        <title>Characterization of the Pathogenicity of Streptococcus intermedius TYG1620 Isolated from a Human Brain Abscess Based on the Complete Genome Sequence with Transcriptome Analysis and Transposon Mutagenesis in a Murine Subcutaneous Abscess Model.</title>
        <authorList>
            <person name="Hasegawa N."/>
            <person name="Sekizuka T."/>
            <person name="Sugi Y."/>
            <person name="Kawakami N."/>
            <person name="Ogasawara Y."/>
            <person name="Kato K."/>
            <person name="Yamashita A."/>
            <person name="Takeuchi F."/>
            <person name="Kuroda M."/>
        </authorList>
    </citation>
    <scope>NUCLEOTIDE SEQUENCE [LARGE SCALE GENOMIC DNA]</scope>
    <source>
        <strain evidence="14 15">TYG1620</strain>
    </source>
</reference>
<keyword evidence="9" id="KW-0239">DNA-directed DNA polymerase</keyword>
<dbReference type="FunFam" id="3.30.420.10:FF:000045">
    <property type="entry name" value="3'-5' exonuclease DinG"/>
    <property type="match status" value="1"/>
</dbReference>
<feature type="short sequence motif" description="DEAH box" evidence="10">
    <location>
        <begin position="450"/>
        <end position="453"/>
    </location>
</feature>
<dbReference type="NCBIfam" id="TIGR00573">
    <property type="entry name" value="dnaq"/>
    <property type="match status" value="1"/>
</dbReference>
<keyword evidence="6 10" id="KW-0378">Hydrolase</keyword>
<sequence length="828" mass="96118">MDLWYNFSSMTQEKRKYAVVDLEATSARSNAKIIQVGIVIIENGQIVKAYETDVNPHEKLDPHIRQLTGLTDKRLRKAPDFSQVAREIYELIEDAIFVAHNVKFDANLLAEALFWEGFELVTPRIDTVELAQVFFPKFEKYNLGILCEQLEIPLEHAHTALADASATATLFLKIQEKIQKLPKELVEYLLTFSNSLIYESRLAIEDAFDHMSDFTCHDLIKQQGIFLRKSKRIKKARKLSKNFQHNISLLDLEERKEQDEFAHAVEQALKSHQSSFLQAQTGLGKTYGYLLPALGQTSKQILVTVPTKVLQDQIVANEGQNLEQIFHISLHSLKSPANYLKLDFFYDSLQQVDDNRLVNRCKMLLLVWLTETESGDLDEIGQRHRYQTYLQQVLHDGKLSKKSHFWDTDFWQKGQEKSKRSRVLVTNHAYFLTRLEDDKSIVENRLLIVDEAQKLFLALENLSRKSLNMTKCLQQIQLELARADTILQRRLLEDIQFELAHAAEQFQRYKKNELTKEACSKLRQDLLELAPTSLLELRAIFTTKYDQFWLKEGQFDDYRVMMLEATCLKVLDFRSLLPEKVQVLFVSATLEISKKVHLAHLLGFENAPFYQLPQKMKFQQKIWLDKDFPNVVDLDVETYADLIAKWVHKLADQEIPILVLFTSKSLLLAVSERLRLPHLAQYKNGEAANIKRRFDRGETSILLGSGSFWEGTDFSSQKQMIEMITRIPFDNPSDFFTQKLNNKLRQEGKNPFYDYNLPVAILRIKQALGRTVRHQEQQSAVVILDNRILSKRYGRQIQTALEKVAPLSITSMKQIPKEIEQFLKKETM</sequence>
<organism evidence="14 15">
    <name type="scientific">Streptococcus intermedius</name>
    <dbReference type="NCBI Taxonomy" id="1338"/>
    <lineage>
        <taxon>Bacteria</taxon>
        <taxon>Bacillati</taxon>
        <taxon>Bacillota</taxon>
        <taxon>Bacilli</taxon>
        <taxon>Lactobacillales</taxon>
        <taxon>Streptococcaceae</taxon>
        <taxon>Streptococcus</taxon>
        <taxon>Streptococcus anginosus group</taxon>
    </lineage>
</organism>
<evidence type="ECO:0000256" key="1">
    <source>
        <dbReference type="ARBA" id="ARBA00022679"/>
    </source>
</evidence>
<keyword evidence="8 10" id="KW-0067">ATP-binding</keyword>
<evidence type="ECO:0000256" key="8">
    <source>
        <dbReference type="ARBA" id="ARBA00022840"/>
    </source>
</evidence>
<evidence type="ECO:0000313" key="15">
    <source>
        <dbReference type="Proteomes" id="UP000217792"/>
    </source>
</evidence>
<dbReference type="PANTHER" id="PTHR30231">
    <property type="entry name" value="DNA POLYMERASE III SUBUNIT EPSILON"/>
    <property type="match status" value="1"/>
</dbReference>
<dbReference type="InterPro" id="IPR006555">
    <property type="entry name" value="ATP-dep_Helicase_C"/>
</dbReference>
<evidence type="ECO:0000256" key="3">
    <source>
        <dbReference type="ARBA" id="ARBA00022705"/>
    </source>
</evidence>
<keyword evidence="7 10" id="KW-0269">Exonuclease</keyword>
<dbReference type="InterPro" id="IPR027417">
    <property type="entry name" value="P-loop_NTPase"/>
</dbReference>
<keyword evidence="5 10" id="KW-0547">Nucleotide-binding</keyword>
<evidence type="ECO:0000256" key="11">
    <source>
        <dbReference type="RuleBase" id="RU364106"/>
    </source>
</evidence>
<feature type="binding site" evidence="10">
    <location>
        <begin position="279"/>
        <end position="286"/>
    </location>
    <ligand>
        <name>ATP</name>
        <dbReference type="ChEBI" id="CHEBI:30616"/>
    </ligand>
</feature>
<evidence type="ECO:0000256" key="6">
    <source>
        <dbReference type="ARBA" id="ARBA00022801"/>
    </source>
</evidence>
<proteinExistence type="inferred from homology"/>
<comment type="similarity">
    <text evidence="10 11">Belongs to the helicase family. DinG subfamily. Type 2 sub-subfamily.</text>
</comment>
<keyword evidence="2" id="KW-0548">Nucleotidyltransferase</keyword>
<dbReference type="GO" id="GO:0003677">
    <property type="term" value="F:DNA binding"/>
    <property type="evidence" value="ECO:0007669"/>
    <property type="project" value="InterPro"/>
</dbReference>
<dbReference type="SUPFAM" id="SSF52540">
    <property type="entry name" value="P-loop containing nucleoside triphosphate hydrolases"/>
    <property type="match status" value="1"/>
</dbReference>
<dbReference type="Pfam" id="PF00270">
    <property type="entry name" value="DEAD"/>
    <property type="match status" value="1"/>
</dbReference>
<dbReference type="Pfam" id="PF00929">
    <property type="entry name" value="RNase_T"/>
    <property type="match status" value="1"/>
</dbReference>
<dbReference type="Gene3D" id="3.30.420.10">
    <property type="entry name" value="Ribonuclease H-like superfamily/Ribonuclease H"/>
    <property type="match status" value="1"/>
</dbReference>
<dbReference type="InterPro" id="IPR014013">
    <property type="entry name" value="Helic_SF1/SF2_ATP-bd_DinG/Rad3"/>
</dbReference>
<dbReference type="InterPro" id="IPR013520">
    <property type="entry name" value="Ribonucl_H"/>
</dbReference>
<evidence type="ECO:0000259" key="13">
    <source>
        <dbReference type="PROSITE" id="PS51193"/>
    </source>
</evidence>
<dbReference type="NCBIfam" id="TIGR01407">
    <property type="entry name" value="dinG_rel"/>
    <property type="match status" value="1"/>
</dbReference>